<dbReference type="PANTHER" id="PTHR46599:SF3">
    <property type="entry name" value="PIGGYBAC TRANSPOSABLE ELEMENT-DERIVED PROTEIN 4"/>
    <property type="match status" value="1"/>
</dbReference>
<sequence length="535" mass="60496">MDRKAFVDDDLFQHLRSCLLQSGKGRPRTLPSDVQITKKLLVQLWFLKEEGEKPWTVIDEWLAKFDQRVDGMEKSATYLWNLINTTAKEFSRCDEADLGEFLAEPVDLDLISQELSKLGIVKSTFADPPPSQSAISNKAVVDFEAYRNSQGLPKHRAIHWLTSSSGEPSAAVQVAINSAVKTYTGLVKNKRRHPDTLDNFLKSEFCVPHKRLKTSASNDQSPLAEVKVKPFPKQCAVSPKPKLSKKCENCDELKSKNEALVDMVHSLQKENCSIKKDLNESCNEVSRLKESAKKDSDSVALLKELYNSKTYATGTVRQNSKGLPKLIKNKLEPNESAFFRQDFRLATSYREKKPQKKPVLLLSSKSVADVTEVEIRQRGGGDGDRVVRRKPNVVLAYNKSMGGVDQSDMMLYAYLDERLTVKYWKKVAFSILNRMFVNSYILYKQNTAAEKPLNRYKFYVQAVEQLAEDYLGGGEALPERRQKPGVVMIPDSKEKDCCVCSDRKQPGSRKRSRTACTKCHKGLHGTCLAKHKCKK</sequence>
<dbReference type="AlphaFoldDB" id="A0AAE0YC36"/>
<dbReference type="InterPro" id="IPR029526">
    <property type="entry name" value="PGBD"/>
</dbReference>
<accession>A0AAE0YC36</accession>
<feature type="domain" description="PiggyBac transposable element-derived protein" evidence="2">
    <location>
        <begin position="297"/>
        <end position="440"/>
    </location>
</feature>
<feature type="coiled-coil region" evidence="1">
    <location>
        <begin position="250"/>
        <end position="295"/>
    </location>
</feature>
<comment type="caution">
    <text evidence="3">The sequence shown here is derived from an EMBL/GenBank/DDBJ whole genome shotgun (WGS) entry which is preliminary data.</text>
</comment>
<name>A0AAE0YC36_9GAST</name>
<dbReference type="Proteomes" id="UP001283361">
    <property type="component" value="Unassembled WGS sequence"/>
</dbReference>
<evidence type="ECO:0000256" key="1">
    <source>
        <dbReference type="SAM" id="Coils"/>
    </source>
</evidence>
<evidence type="ECO:0000259" key="2">
    <source>
        <dbReference type="Pfam" id="PF13843"/>
    </source>
</evidence>
<evidence type="ECO:0000313" key="3">
    <source>
        <dbReference type="EMBL" id="KAK3739325.1"/>
    </source>
</evidence>
<dbReference type="Pfam" id="PF13843">
    <property type="entry name" value="DDE_Tnp_1_7"/>
    <property type="match status" value="1"/>
</dbReference>
<keyword evidence="1" id="KW-0175">Coiled coil</keyword>
<gene>
    <name evidence="3" type="ORF">RRG08_041646</name>
</gene>
<keyword evidence="4" id="KW-1185">Reference proteome</keyword>
<organism evidence="3 4">
    <name type="scientific">Elysia crispata</name>
    <name type="common">lettuce slug</name>
    <dbReference type="NCBI Taxonomy" id="231223"/>
    <lineage>
        <taxon>Eukaryota</taxon>
        <taxon>Metazoa</taxon>
        <taxon>Spiralia</taxon>
        <taxon>Lophotrochozoa</taxon>
        <taxon>Mollusca</taxon>
        <taxon>Gastropoda</taxon>
        <taxon>Heterobranchia</taxon>
        <taxon>Euthyneura</taxon>
        <taxon>Panpulmonata</taxon>
        <taxon>Sacoglossa</taxon>
        <taxon>Placobranchoidea</taxon>
        <taxon>Plakobranchidae</taxon>
        <taxon>Elysia</taxon>
    </lineage>
</organism>
<proteinExistence type="predicted"/>
<evidence type="ECO:0000313" key="4">
    <source>
        <dbReference type="Proteomes" id="UP001283361"/>
    </source>
</evidence>
<protein>
    <recommendedName>
        <fullName evidence="2">PiggyBac transposable element-derived protein domain-containing protein</fullName>
    </recommendedName>
</protein>
<reference evidence="3" key="1">
    <citation type="journal article" date="2023" name="G3 (Bethesda)">
        <title>A reference genome for the long-term kleptoplast-retaining sea slug Elysia crispata morphotype clarki.</title>
        <authorList>
            <person name="Eastman K.E."/>
            <person name="Pendleton A.L."/>
            <person name="Shaikh M.A."/>
            <person name="Suttiyut T."/>
            <person name="Ogas R."/>
            <person name="Tomko P."/>
            <person name="Gavelis G."/>
            <person name="Widhalm J.R."/>
            <person name="Wisecaver J.H."/>
        </authorList>
    </citation>
    <scope>NUCLEOTIDE SEQUENCE</scope>
    <source>
        <strain evidence="3">ECLA1</strain>
    </source>
</reference>
<dbReference type="PANTHER" id="PTHR46599">
    <property type="entry name" value="PIGGYBAC TRANSPOSABLE ELEMENT-DERIVED PROTEIN 4"/>
    <property type="match status" value="1"/>
</dbReference>
<dbReference type="EMBL" id="JAWDGP010006539">
    <property type="protein sequence ID" value="KAK3739325.1"/>
    <property type="molecule type" value="Genomic_DNA"/>
</dbReference>